<feature type="non-terminal residue" evidence="1">
    <location>
        <position position="1"/>
    </location>
</feature>
<proteinExistence type="predicted"/>
<dbReference type="AlphaFoldDB" id="A0A371ERF0"/>
<keyword evidence="2" id="KW-1185">Reference proteome</keyword>
<dbReference type="Proteomes" id="UP000257109">
    <property type="component" value="Unassembled WGS sequence"/>
</dbReference>
<comment type="caution">
    <text evidence="1">The sequence shown here is derived from an EMBL/GenBank/DDBJ whole genome shotgun (WGS) entry which is preliminary data.</text>
</comment>
<sequence>MKAAKRPSRISRSSWLRSQFLQNQSRDTTSIYISQCSSTPPMRWWYNNKGNIVKEKNIKKVGVSPNHLSLTTTSLLPLPHNSHLHQPPHSTIL</sequence>
<gene>
    <name evidence="1" type="ORF">CR513_52369</name>
</gene>
<organism evidence="1 2">
    <name type="scientific">Mucuna pruriens</name>
    <name type="common">Velvet bean</name>
    <name type="synonym">Dolichos pruriens</name>
    <dbReference type="NCBI Taxonomy" id="157652"/>
    <lineage>
        <taxon>Eukaryota</taxon>
        <taxon>Viridiplantae</taxon>
        <taxon>Streptophyta</taxon>
        <taxon>Embryophyta</taxon>
        <taxon>Tracheophyta</taxon>
        <taxon>Spermatophyta</taxon>
        <taxon>Magnoliopsida</taxon>
        <taxon>eudicotyledons</taxon>
        <taxon>Gunneridae</taxon>
        <taxon>Pentapetalae</taxon>
        <taxon>rosids</taxon>
        <taxon>fabids</taxon>
        <taxon>Fabales</taxon>
        <taxon>Fabaceae</taxon>
        <taxon>Papilionoideae</taxon>
        <taxon>50 kb inversion clade</taxon>
        <taxon>NPAAA clade</taxon>
        <taxon>indigoferoid/millettioid clade</taxon>
        <taxon>Phaseoleae</taxon>
        <taxon>Mucuna</taxon>
    </lineage>
</organism>
<name>A0A371ERF0_MUCPR</name>
<evidence type="ECO:0000313" key="1">
    <source>
        <dbReference type="EMBL" id="RDX68628.1"/>
    </source>
</evidence>
<reference evidence="1" key="1">
    <citation type="submission" date="2018-05" db="EMBL/GenBank/DDBJ databases">
        <title>Draft genome of Mucuna pruriens seed.</title>
        <authorList>
            <person name="Nnadi N.E."/>
            <person name="Vos R."/>
            <person name="Hasami M.H."/>
            <person name="Devisetty U.K."/>
            <person name="Aguiy J.C."/>
        </authorList>
    </citation>
    <scope>NUCLEOTIDE SEQUENCE [LARGE SCALE GENOMIC DNA]</scope>
    <source>
        <strain evidence="1">JCA_2017</strain>
    </source>
</reference>
<dbReference type="EMBL" id="QJKJ01012455">
    <property type="protein sequence ID" value="RDX68628.1"/>
    <property type="molecule type" value="Genomic_DNA"/>
</dbReference>
<accession>A0A371ERF0</accession>
<protein>
    <submittedName>
        <fullName evidence="1">Uncharacterized protein</fullName>
    </submittedName>
</protein>
<evidence type="ECO:0000313" key="2">
    <source>
        <dbReference type="Proteomes" id="UP000257109"/>
    </source>
</evidence>